<reference evidence="2 3" key="1">
    <citation type="submission" date="2023-07" db="EMBL/GenBank/DDBJ databases">
        <authorList>
            <person name="Peeters C."/>
        </authorList>
    </citation>
    <scope>NUCLEOTIDE SEQUENCE [LARGE SCALE GENOMIC DNA]</scope>
    <source>
        <strain evidence="2 3">LMG 18101</strain>
    </source>
</reference>
<organism evidence="2 3">
    <name type="scientific">Ralstonia flaminis</name>
    <dbReference type="NCBI Taxonomy" id="3058597"/>
    <lineage>
        <taxon>Bacteria</taxon>
        <taxon>Pseudomonadati</taxon>
        <taxon>Pseudomonadota</taxon>
        <taxon>Betaproteobacteria</taxon>
        <taxon>Burkholderiales</taxon>
        <taxon>Burkholderiaceae</taxon>
        <taxon>Ralstonia</taxon>
    </lineage>
</organism>
<dbReference type="EMBL" id="CATZLL010000016">
    <property type="protein sequence ID" value="CAJ0820463.1"/>
    <property type="molecule type" value="Genomic_DNA"/>
</dbReference>
<comment type="caution">
    <text evidence="2">The sequence shown here is derived from an EMBL/GenBank/DDBJ whole genome shotgun (WGS) entry which is preliminary data.</text>
</comment>
<name>A0ABM9K9A5_9RALS</name>
<keyword evidence="1" id="KW-0732">Signal</keyword>
<dbReference type="RefSeq" id="WP_199031689.1">
    <property type="nucleotide sequence ID" value="NZ_CATZLL010000016.1"/>
</dbReference>
<proteinExistence type="predicted"/>
<protein>
    <submittedName>
        <fullName evidence="2">Uncharacterized protein</fullName>
    </submittedName>
</protein>
<evidence type="ECO:0000256" key="1">
    <source>
        <dbReference type="SAM" id="SignalP"/>
    </source>
</evidence>
<accession>A0ABM9K9A5</accession>
<sequence>MKRTLLAFVLGGAALCASTAALAHVDVGVAIGVPAPVYVAPAPVYAPPPVYRPAPVYYAPAPVVYGGGYYRGRDDWREREWRRHEWREREWRHDNGWHRGWDR</sequence>
<gene>
    <name evidence="2" type="ORF">LMG18101_04289</name>
</gene>
<feature type="chain" id="PRO_5045353430" evidence="1">
    <location>
        <begin position="24"/>
        <end position="103"/>
    </location>
</feature>
<dbReference type="Proteomes" id="UP001189757">
    <property type="component" value="Unassembled WGS sequence"/>
</dbReference>
<feature type="signal peptide" evidence="1">
    <location>
        <begin position="1"/>
        <end position="23"/>
    </location>
</feature>
<evidence type="ECO:0000313" key="2">
    <source>
        <dbReference type="EMBL" id="CAJ0820463.1"/>
    </source>
</evidence>
<evidence type="ECO:0000313" key="3">
    <source>
        <dbReference type="Proteomes" id="UP001189757"/>
    </source>
</evidence>
<keyword evidence="3" id="KW-1185">Reference proteome</keyword>